<sequence length="171" mass="17829">MTDAIARRDIVRKAGAAGTLGLGMAAVGMLAAPAASAQTGTAPARPGNAAERRLPGAWTIQLQHFDTFRPGLTAFTPDGLVLVMHVAAANIGMGNWSSTGRNTFVFNFHILNTDPATGDYTGQMHMWGNGTFSSDTYWAGTANVAIYDPAGTQVYSHTGDAINGTRVGVDT</sequence>
<name>A0ABW8C215_9ACTN</name>
<dbReference type="Proteomes" id="UP001614394">
    <property type="component" value="Unassembled WGS sequence"/>
</dbReference>
<proteinExistence type="predicted"/>
<evidence type="ECO:0000256" key="1">
    <source>
        <dbReference type="SAM" id="SignalP"/>
    </source>
</evidence>
<dbReference type="InterPro" id="IPR006311">
    <property type="entry name" value="TAT_signal"/>
</dbReference>
<protein>
    <submittedName>
        <fullName evidence="2">Uncharacterized protein</fullName>
    </submittedName>
</protein>
<evidence type="ECO:0000313" key="2">
    <source>
        <dbReference type="EMBL" id="MFI9100435.1"/>
    </source>
</evidence>
<accession>A0ABW8C215</accession>
<keyword evidence="1" id="KW-0732">Signal</keyword>
<evidence type="ECO:0000313" key="3">
    <source>
        <dbReference type="Proteomes" id="UP001614394"/>
    </source>
</evidence>
<reference evidence="2 3" key="1">
    <citation type="submission" date="2024-10" db="EMBL/GenBank/DDBJ databases">
        <title>The Natural Products Discovery Center: Release of the First 8490 Sequenced Strains for Exploring Actinobacteria Biosynthetic Diversity.</title>
        <authorList>
            <person name="Kalkreuter E."/>
            <person name="Kautsar S.A."/>
            <person name="Yang D."/>
            <person name="Bader C.D."/>
            <person name="Teijaro C.N."/>
            <person name="Fluegel L."/>
            <person name="Davis C.M."/>
            <person name="Simpson J.R."/>
            <person name="Lauterbach L."/>
            <person name="Steele A.D."/>
            <person name="Gui C."/>
            <person name="Meng S."/>
            <person name="Li G."/>
            <person name="Viehrig K."/>
            <person name="Ye F."/>
            <person name="Su P."/>
            <person name="Kiefer A.F."/>
            <person name="Nichols A."/>
            <person name="Cepeda A.J."/>
            <person name="Yan W."/>
            <person name="Fan B."/>
            <person name="Jiang Y."/>
            <person name="Adhikari A."/>
            <person name="Zheng C.-J."/>
            <person name="Schuster L."/>
            <person name="Cowan T.M."/>
            <person name="Smanski M.J."/>
            <person name="Chevrette M.G."/>
            <person name="De Carvalho L.P.S."/>
            <person name="Shen B."/>
        </authorList>
    </citation>
    <scope>NUCLEOTIDE SEQUENCE [LARGE SCALE GENOMIC DNA]</scope>
    <source>
        <strain evidence="2 3">NPDC053399</strain>
    </source>
</reference>
<dbReference type="PROSITE" id="PS51318">
    <property type="entry name" value="TAT"/>
    <property type="match status" value="1"/>
</dbReference>
<dbReference type="RefSeq" id="WP_399645615.1">
    <property type="nucleotide sequence ID" value="NZ_JBITYG010000002.1"/>
</dbReference>
<comment type="caution">
    <text evidence="2">The sequence shown here is derived from an EMBL/GenBank/DDBJ whole genome shotgun (WGS) entry which is preliminary data.</text>
</comment>
<keyword evidence="3" id="KW-1185">Reference proteome</keyword>
<dbReference type="EMBL" id="JBITYG010000002">
    <property type="protein sequence ID" value="MFI9100435.1"/>
    <property type="molecule type" value="Genomic_DNA"/>
</dbReference>
<feature type="chain" id="PRO_5045970411" evidence="1">
    <location>
        <begin position="38"/>
        <end position="171"/>
    </location>
</feature>
<feature type="signal peptide" evidence="1">
    <location>
        <begin position="1"/>
        <end position="37"/>
    </location>
</feature>
<organism evidence="2 3">
    <name type="scientific">Streptomyces fildesensis</name>
    <dbReference type="NCBI Taxonomy" id="375757"/>
    <lineage>
        <taxon>Bacteria</taxon>
        <taxon>Bacillati</taxon>
        <taxon>Actinomycetota</taxon>
        <taxon>Actinomycetes</taxon>
        <taxon>Kitasatosporales</taxon>
        <taxon>Streptomycetaceae</taxon>
        <taxon>Streptomyces</taxon>
    </lineage>
</organism>
<gene>
    <name evidence="2" type="ORF">ACIGXA_07900</name>
</gene>